<dbReference type="SUPFAM" id="SSF54427">
    <property type="entry name" value="NTF2-like"/>
    <property type="match status" value="1"/>
</dbReference>
<reference evidence="1" key="1">
    <citation type="journal article" date="2020" name="mSystems">
        <title>Genome- and Community-Level Interaction Insights into Carbon Utilization and Element Cycling Functions of Hydrothermarchaeota in Hydrothermal Sediment.</title>
        <authorList>
            <person name="Zhou Z."/>
            <person name="Liu Y."/>
            <person name="Xu W."/>
            <person name="Pan J."/>
            <person name="Luo Z.H."/>
            <person name="Li M."/>
        </authorList>
    </citation>
    <scope>NUCLEOTIDE SEQUENCE [LARGE SCALE GENOMIC DNA]</scope>
    <source>
        <strain evidence="1">HyVt-96</strain>
    </source>
</reference>
<dbReference type="AlphaFoldDB" id="A0A7V5HNP8"/>
<dbReference type="Pfam" id="PF07366">
    <property type="entry name" value="SnoaL"/>
    <property type="match status" value="1"/>
</dbReference>
<dbReference type="PANTHER" id="PTHR38436:SF1">
    <property type="entry name" value="ESTER CYCLASE"/>
    <property type="match status" value="1"/>
</dbReference>
<dbReference type="EMBL" id="DRTX01000217">
    <property type="protein sequence ID" value="HHF53532.1"/>
    <property type="molecule type" value="Genomic_DNA"/>
</dbReference>
<dbReference type="Proteomes" id="UP000886050">
    <property type="component" value="Unassembled WGS sequence"/>
</dbReference>
<dbReference type="Gene3D" id="3.10.450.50">
    <property type="match status" value="1"/>
</dbReference>
<name>A0A7V5HNP8_UNCW3</name>
<dbReference type="GO" id="GO:0030638">
    <property type="term" value="P:polyketide metabolic process"/>
    <property type="evidence" value="ECO:0007669"/>
    <property type="project" value="InterPro"/>
</dbReference>
<dbReference type="PANTHER" id="PTHR38436">
    <property type="entry name" value="POLYKETIDE CYCLASE SNOAL-LIKE DOMAIN"/>
    <property type="match status" value="1"/>
</dbReference>
<comment type="caution">
    <text evidence="1">The sequence shown here is derived from an EMBL/GenBank/DDBJ whole genome shotgun (WGS) entry which is preliminary data.</text>
</comment>
<proteinExistence type="predicted"/>
<organism evidence="1">
    <name type="scientific">candidate division WOR-3 bacterium</name>
    <dbReference type="NCBI Taxonomy" id="2052148"/>
    <lineage>
        <taxon>Bacteria</taxon>
        <taxon>Bacteria division WOR-3</taxon>
    </lineage>
</organism>
<dbReference type="InterPro" id="IPR009959">
    <property type="entry name" value="Cyclase_SnoaL-like"/>
</dbReference>
<gene>
    <name evidence="1" type="ORF">ENL43_04130</name>
</gene>
<dbReference type="InterPro" id="IPR032710">
    <property type="entry name" value="NTF2-like_dom_sf"/>
</dbReference>
<evidence type="ECO:0000313" key="1">
    <source>
        <dbReference type="EMBL" id="HHF53532.1"/>
    </source>
</evidence>
<protein>
    <submittedName>
        <fullName evidence="1">Ester cyclase</fullName>
    </submittedName>
</protein>
<sequence length="139" mass="15910">MTEEENKILLNHFWERVFNQRELDLIDKLFTSDWVYHGAAGQELNGPEELKEFLTVFFNAFPDIHVTVEDMIVEGDKVVTRAVAQGTHKANLMGIAPTEKQINCSVICISRVQDGKITEDWEIIDLFGMLQQLGVIQVF</sequence>
<accession>A0A7V5HNP8</accession>